<reference evidence="3" key="1">
    <citation type="journal article" date="2011" name="Nature">
        <title>Genome sequence and analysis of the tuber crop potato.</title>
        <authorList>
            <consortium name="The Potato Genome Sequencing Consortium"/>
        </authorList>
    </citation>
    <scope>NUCLEOTIDE SEQUENCE [LARGE SCALE GENOMIC DNA]</scope>
    <source>
        <strain evidence="3">cv. DM1-3 516 R44</strain>
    </source>
</reference>
<dbReference type="InParanoid" id="M1D9Q7"/>
<proteinExistence type="predicted"/>
<dbReference type="HOGENOM" id="CLU_134095_0_0_1"/>
<name>M1D9Q7_SOLTU</name>
<organism evidence="2 3">
    <name type="scientific">Solanum tuberosum</name>
    <name type="common">Potato</name>
    <dbReference type="NCBI Taxonomy" id="4113"/>
    <lineage>
        <taxon>Eukaryota</taxon>
        <taxon>Viridiplantae</taxon>
        <taxon>Streptophyta</taxon>
        <taxon>Embryophyta</taxon>
        <taxon>Tracheophyta</taxon>
        <taxon>Spermatophyta</taxon>
        <taxon>Magnoliopsida</taxon>
        <taxon>eudicotyledons</taxon>
        <taxon>Gunneridae</taxon>
        <taxon>Pentapetalae</taxon>
        <taxon>asterids</taxon>
        <taxon>lamiids</taxon>
        <taxon>Solanales</taxon>
        <taxon>Solanaceae</taxon>
        <taxon>Solanoideae</taxon>
        <taxon>Solaneae</taxon>
        <taxon>Solanum</taxon>
    </lineage>
</organism>
<feature type="region of interest" description="Disordered" evidence="1">
    <location>
        <begin position="35"/>
        <end position="58"/>
    </location>
</feature>
<dbReference type="PaxDb" id="4113-PGSC0003DMT400085547"/>
<dbReference type="AlphaFoldDB" id="M1D9Q7"/>
<dbReference type="Gramene" id="PGSC0003DMT400085547">
    <property type="protein sequence ID" value="PGSC0003DMT400085547"/>
    <property type="gene ID" value="PGSC0003DMG400035118"/>
</dbReference>
<sequence length="106" mass="12004">MKKGLILKSEAIVIYMEEVKGDLMKNLDVELKDDTSMASASHTNDENEETCLAGEGQNVDSDEEIDIEAILQNYQKQIEESLSASAAGKEKKKYSYQYIWCHKKPK</sequence>
<protein>
    <submittedName>
        <fullName evidence="2">Uncharacterized protein</fullName>
    </submittedName>
</protein>
<evidence type="ECO:0000256" key="1">
    <source>
        <dbReference type="SAM" id="MobiDB-lite"/>
    </source>
</evidence>
<evidence type="ECO:0000313" key="2">
    <source>
        <dbReference type="EnsemblPlants" id="PGSC0003DMT400085547"/>
    </source>
</evidence>
<dbReference type="Proteomes" id="UP000011115">
    <property type="component" value="Unassembled WGS sequence"/>
</dbReference>
<keyword evidence="3" id="KW-1185">Reference proteome</keyword>
<dbReference type="EnsemblPlants" id="PGSC0003DMT400085547">
    <property type="protein sequence ID" value="PGSC0003DMT400085547"/>
    <property type="gene ID" value="PGSC0003DMG400035118"/>
</dbReference>
<reference evidence="2" key="2">
    <citation type="submission" date="2015-06" db="UniProtKB">
        <authorList>
            <consortium name="EnsemblPlants"/>
        </authorList>
    </citation>
    <scope>IDENTIFICATION</scope>
    <source>
        <strain evidence="2">DM1-3 516 R44</strain>
    </source>
</reference>
<accession>M1D9Q7</accession>
<evidence type="ECO:0000313" key="3">
    <source>
        <dbReference type="Proteomes" id="UP000011115"/>
    </source>
</evidence>